<dbReference type="Proteomes" id="UP000245207">
    <property type="component" value="Unassembled WGS sequence"/>
</dbReference>
<organism evidence="1 2">
    <name type="scientific">Artemisia annua</name>
    <name type="common">Sweet wormwood</name>
    <dbReference type="NCBI Taxonomy" id="35608"/>
    <lineage>
        <taxon>Eukaryota</taxon>
        <taxon>Viridiplantae</taxon>
        <taxon>Streptophyta</taxon>
        <taxon>Embryophyta</taxon>
        <taxon>Tracheophyta</taxon>
        <taxon>Spermatophyta</taxon>
        <taxon>Magnoliopsida</taxon>
        <taxon>eudicotyledons</taxon>
        <taxon>Gunneridae</taxon>
        <taxon>Pentapetalae</taxon>
        <taxon>asterids</taxon>
        <taxon>campanulids</taxon>
        <taxon>Asterales</taxon>
        <taxon>Asteraceae</taxon>
        <taxon>Asteroideae</taxon>
        <taxon>Anthemideae</taxon>
        <taxon>Artemisiinae</taxon>
        <taxon>Artemisia</taxon>
    </lineage>
</organism>
<evidence type="ECO:0000313" key="2">
    <source>
        <dbReference type="Proteomes" id="UP000245207"/>
    </source>
</evidence>
<sequence>MVVANQNADFPSDQNLQERCFVDFIAKDLQWLQEARRIAYKTVGVADMDERVNRAVIVANHEANQEAAIL</sequence>
<protein>
    <submittedName>
        <fullName evidence="1">Uncharacterized protein</fullName>
    </submittedName>
</protein>
<gene>
    <name evidence="1" type="ORF">CTI12_AA096330</name>
</gene>
<keyword evidence="2" id="KW-1185">Reference proteome</keyword>
<dbReference type="EMBL" id="PKPP01000589">
    <property type="protein sequence ID" value="PWA90913.1"/>
    <property type="molecule type" value="Genomic_DNA"/>
</dbReference>
<name>A0A2U1PZ05_ARTAN</name>
<comment type="caution">
    <text evidence="1">The sequence shown here is derived from an EMBL/GenBank/DDBJ whole genome shotgun (WGS) entry which is preliminary data.</text>
</comment>
<reference evidence="1 2" key="1">
    <citation type="journal article" date="2018" name="Mol. Plant">
        <title>The genome of Artemisia annua provides insight into the evolution of Asteraceae family and artemisinin biosynthesis.</title>
        <authorList>
            <person name="Shen Q."/>
            <person name="Zhang L."/>
            <person name="Liao Z."/>
            <person name="Wang S."/>
            <person name="Yan T."/>
            <person name="Shi P."/>
            <person name="Liu M."/>
            <person name="Fu X."/>
            <person name="Pan Q."/>
            <person name="Wang Y."/>
            <person name="Lv Z."/>
            <person name="Lu X."/>
            <person name="Zhang F."/>
            <person name="Jiang W."/>
            <person name="Ma Y."/>
            <person name="Chen M."/>
            <person name="Hao X."/>
            <person name="Li L."/>
            <person name="Tang Y."/>
            <person name="Lv G."/>
            <person name="Zhou Y."/>
            <person name="Sun X."/>
            <person name="Brodelius P.E."/>
            <person name="Rose J.K.C."/>
            <person name="Tang K."/>
        </authorList>
    </citation>
    <scope>NUCLEOTIDE SEQUENCE [LARGE SCALE GENOMIC DNA]</scope>
    <source>
        <strain evidence="2">cv. Huhao1</strain>
        <tissue evidence="1">Leaf</tissue>
    </source>
</reference>
<accession>A0A2U1PZ05</accession>
<evidence type="ECO:0000313" key="1">
    <source>
        <dbReference type="EMBL" id="PWA90913.1"/>
    </source>
</evidence>
<proteinExistence type="predicted"/>
<dbReference type="AlphaFoldDB" id="A0A2U1PZ05"/>